<dbReference type="PROSITE" id="PS00061">
    <property type="entry name" value="ADH_SHORT"/>
    <property type="match status" value="1"/>
</dbReference>
<evidence type="ECO:0000256" key="2">
    <source>
        <dbReference type="ARBA" id="ARBA00023002"/>
    </source>
</evidence>
<dbReference type="CDD" id="cd05355">
    <property type="entry name" value="SDR_c1"/>
    <property type="match status" value="1"/>
</dbReference>
<dbReference type="InterPro" id="IPR002347">
    <property type="entry name" value="SDR_fam"/>
</dbReference>
<dbReference type="FunFam" id="3.40.50.720:FF:000084">
    <property type="entry name" value="Short-chain dehydrogenase reductase"/>
    <property type="match status" value="1"/>
</dbReference>
<feature type="region of interest" description="Disordered" evidence="3">
    <location>
        <begin position="354"/>
        <end position="385"/>
    </location>
</feature>
<dbReference type="PANTHER" id="PTHR48107:SF16">
    <property type="entry name" value="NADPH-DEPENDENT ALDEHYDE REDUCTASE 1, CHLOROPLASTIC"/>
    <property type="match status" value="1"/>
</dbReference>
<accession>A0A5A7VH31</accession>
<evidence type="ECO:0000256" key="3">
    <source>
        <dbReference type="SAM" id="MobiDB-lite"/>
    </source>
</evidence>
<dbReference type="PRINTS" id="PR00080">
    <property type="entry name" value="SDRFAMILY"/>
</dbReference>
<reference evidence="4 5" key="1">
    <citation type="submission" date="2019-08" db="EMBL/GenBank/DDBJ databases">
        <title>Draft genome sequences of two oriental melons (Cucumis melo L. var makuwa).</title>
        <authorList>
            <person name="Kwon S.-Y."/>
        </authorList>
    </citation>
    <scope>NUCLEOTIDE SEQUENCE [LARGE SCALE GENOMIC DNA]</scope>
    <source>
        <strain evidence="5">cv. SW 3</strain>
        <tissue evidence="4">Leaf</tissue>
    </source>
</reference>
<dbReference type="Proteomes" id="UP000321393">
    <property type="component" value="Unassembled WGS sequence"/>
</dbReference>
<sequence>MASEGQQQFPPQKQQAQPGKEHAMDPTPQFTSPDYNPANKLQAFTFGKVALVTGGDSGIGRAVCYCFALEGATVAFTYVKGQEDKDAKDTIEMIKKATKSSAVKDPLAIPADLGFDENCKRVVDEVVKAYGRIDILINNAAVQYKSSSVEDIDEERLLRVFRTNIFSYFFTTRHALKHMKEGSSIINTTSVNAYKGNAKLLDYTSTKGAIVAFTRGLALQLADKGIRVNGVAPGPIWTPLIPASFEEEETASFGSQVPMKRAGQPIEVAPSYVFLACNADSSYITGQVLHPNESFLKPKWRDVSFEMCAGKFLLMESTKPGMMICLIVPRVSSYFHGGRSRSAGKDWANFKRKRTEKEDDAGLARENDSGRSGSGHRRKVRAHGSAEEVWLAARKEVARLQVRTEAAWHDSDKEARLKALNPAQWSCGPRLRKKRLGSKHGRKRRSYRLRGKRSRSEKSGATSDSDGNGAAEDFIQSGSTQLQAPTKEARLTAREKAAKFTARMVAARLAT</sequence>
<dbReference type="InterPro" id="IPR036291">
    <property type="entry name" value="NAD(P)-bd_dom_sf"/>
</dbReference>
<feature type="region of interest" description="Disordered" evidence="3">
    <location>
        <begin position="1"/>
        <end position="34"/>
    </location>
</feature>
<dbReference type="OrthoDB" id="47007at2759"/>
<feature type="compositionally biased region" description="Basic residues" evidence="3">
    <location>
        <begin position="433"/>
        <end position="455"/>
    </location>
</feature>
<evidence type="ECO:0000313" key="4">
    <source>
        <dbReference type="EMBL" id="KAA0067682.1"/>
    </source>
</evidence>
<proteinExistence type="inferred from homology"/>
<dbReference type="PRINTS" id="PR00081">
    <property type="entry name" value="GDHRDH"/>
</dbReference>
<dbReference type="AlphaFoldDB" id="A0A5A7VH31"/>
<protein>
    <submittedName>
        <fullName evidence="4">Glucose and ribitol dehydrogenase-like protein 1-like</fullName>
    </submittedName>
</protein>
<feature type="region of interest" description="Disordered" evidence="3">
    <location>
        <begin position="433"/>
        <end position="490"/>
    </location>
</feature>
<keyword evidence="2" id="KW-0560">Oxidoreductase</keyword>
<dbReference type="Gene3D" id="3.40.50.720">
    <property type="entry name" value="NAD(P)-binding Rossmann-like Domain"/>
    <property type="match status" value="1"/>
</dbReference>
<organism evidence="4 5">
    <name type="scientific">Cucumis melo var. makuwa</name>
    <name type="common">Oriental melon</name>
    <dbReference type="NCBI Taxonomy" id="1194695"/>
    <lineage>
        <taxon>Eukaryota</taxon>
        <taxon>Viridiplantae</taxon>
        <taxon>Streptophyta</taxon>
        <taxon>Embryophyta</taxon>
        <taxon>Tracheophyta</taxon>
        <taxon>Spermatophyta</taxon>
        <taxon>Magnoliopsida</taxon>
        <taxon>eudicotyledons</taxon>
        <taxon>Gunneridae</taxon>
        <taxon>Pentapetalae</taxon>
        <taxon>rosids</taxon>
        <taxon>fabids</taxon>
        <taxon>Cucurbitales</taxon>
        <taxon>Cucurbitaceae</taxon>
        <taxon>Benincaseae</taxon>
        <taxon>Cucumis</taxon>
    </lineage>
</organism>
<comment type="caution">
    <text evidence="4">The sequence shown here is derived from an EMBL/GenBank/DDBJ whole genome shotgun (WGS) entry which is preliminary data.</text>
</comment>
<dbReference type="SUPFAM" id="SSF51735">
    <property type="entry name" value="NAD(P)-binding Rossmann-fold domains"/>
    <property type="match status" value="1"/>
</dbReference>
<dbReference type="GO" id="GO:0016614">
    <property type="term" value="F:oxidoreductase activity, acting on CH-OH group of donors"/>
    <property type="evidence" value="ECO:0007669"/>
    <property type="project" value="UniProtKB-ARBA"/>
</dbReference>
<evidence type="ECO:0000313" key="5">
    <source>
        <dbReference type="Proteomes" id="UP000321393"/>
    </source>
</evidence>
<dbReference type="PANTHER" id="PTHR48107">
    <property type="entry name" value="NADPH-DEPENDENT ALDEHYDE REDUCTASE-LIKE PROTEIN, CHLOROPLASTIC-RELATED"/>
    <property type="match status" value="1"/>
</dbReference>
<dbReference type="InterPro" id="IPR020904">
    <property type="entry name" value="Sc_DH/Rdtase_CS"/>
</dbReference>
<name>A0A5A7VH31_CUCMM</name>
<gene>
    <name evidence="4" type="ORF">E6C27_scaffold70G00520</name>
</gene>
<dbReference type="STRING" id="1194695.A0A5A7VH31"/>
<feature type="compositionally biased region" description="Low complexity" evidence="3">
    <location>
        <begin position="1"/>
        <end position="18"/>
    </location>
</feature>
<comment type="similarity">
    <text evidence="1">Belongs to the short-chain dehydrogenases/reductases (SDR) family.</text>
</comment>
<dbReference type="Pfam" id="PF13561">
    <property type="entry name" value="adh_short_C2"/>
    <property type="match status" value="1"/>
</dbReference>
<dbReference type="EMBL" id="SSTE01000472">
    <property type="protein sequence ID" value="KAA0067682.1"/>
    <property type="molecule type" value="Genomic_DNA"/>
</dbReference>
<feature type="compositionally biased region" description="Basic and acidic residues" evidence="3">
    <location>
        <begin position="355"/>
        <end position="369"/>
    </location>
</feature>
<evidence type="ECO:0000256" key="1">
    <source>
        <dbReference type="ARBA" id="ARBA00006484"/>
    </source>
</evidence>